<evidence type="ECO:0000256" key="4">
    <source>
        <dbReference type="ARBA" id="ARBA00022692"/>
    </source>
</evidence>
<comment type="caution">
    <text evidence="12">The sequence shown here is derived from an EMBL/GenBank/DDBJ whole genome shotgun (WGS) entry which is preliminary data.</text>
</comment>
<evidence type="ECO:0000256" key="7">
    <source>
        <dbReference type="ARBA" id="ARBA00049119"/>
    </source>
</evidence>
<feature type="transmembrane region" description="Helical" evidence="10">
    <location>
        <begin position="138"/>
        <end position="156"/>
    </location>
</feature>
<dbReference type="InterPro" id="IPR036259">
    <property type="entry name" value="MFS_trans_sf"/>
</dbReference>
<dbReference type="PANTHER" id="PTHR48022">
    <property type="entry name" value="PLASTIDIC GLUCOSE TRANSPORTER 4"/>
    <property type="match status" value="1"/>
</dbReference>
<dbReference type="InterPro" id="IPR050360">
    <property type="entry name" value="MFS_Sugar_Transporters"/>
</dbReference>
<feature type="transmembrane region" description="Helical" evidence="10">
    <location>
        <begin position="235"/>
        <end position="256"/>
    </location>
</feature>
<evidence type="ECO:0000256" key="1">
    <source>
        <dbReference type="ARBA" id="ARBA00004141"/>
    </source>
</evidence>
<feature type="transmembrane region" description="Helical" evidence="10">
    <location>
        <begin position="319"/>
        <end position="335"/>
    </location>
</feature>
<evidence type="ECO:0000259" key="11">
    <source>
        <dbReference type="PROSITE" id="PS50850"/>
    </source>
</evidence>
<dbReference type="GO" id="GO:0016020">
    <property type="term" value="C:membrane"/>
    <property type="evidence" value="ECO:0007669"/>
    <property type="project" value="UniProtKB-SubCell"/>
</dbReference>
<feature type="transmembrane region" description="Helical" evidence="10">
    <location>
        <begin position="381"/>
        <end position="402"/>
    </location>
</feature>
<name>A0A8K0JGG6_9TREE</name>
<dbReference type="PROSITE" id="PS50850">
    <property type="entry name" value="MFS"/>
    <property type="match status" value="1"/>
</dbReference>
<feature type="transmembrane region" description="Helical" evidence="10">
    <location>
        <begin position="414"/>
        <end position="435"/>
    </location>
</feature>
<comment type="subcellular location">
    <subcellularLocation>
        <location evidence="1">Membrane</location>
        <topology evidence="1">Multi-pass membrane protein</topology>
    </subcellularLocation>
</comment>
<dbReference type="FunFam" id="1.20.1250.20:FF:000078">
    <property type="entry name" value="MFS maltose transporter, putative"/>
    <property type="match status" value="1"/>
</dbReference>
<keyword evidence="6 10" id="KW-0472">Membrane</keyword>
<reference evidence="12" key="1">
    <citation type="submission" date="2020-04" db="EMBL/GenBank/DDBJ databases">
        <title>Analysis of mating type loci in Filobasidium floriforme.</title>
        <authorList>
            <person name="Nowrousian M."/>
        </authorList>
    </citation>
    <scope>NUCLEOTIDE SEQUENCE</scope>
    <source>
        <strain evidence="12">CBS 6242</strain>
    </source>
</reference>
<dbReference type="PANTHER" id="PTHR48022:SF53">
    <property type="entry name" value="ALPHA-GLUCOSIDE TRANSPORTER, PUTATIVE (AFU_ORTHOLOGUE AFUA_3G01700)-RELATED"/>
    <property type="match status" value="1"/>
</dbReference>
<dbReference type="InterPro" id="IPR020846">
    <property type="entry name" value="MFS_dom"/>
</dbReference>
<comment type="catalytic activity">
    <reaction evidence="7">
        <text>myo-inositol(out) + H(+)(out) = myo-inositol(in) + H(+)(in)</text>
        <dbReference type="Rhea" id="RHEA:60364"/>
        <dbReference type="ChEBI" id="CHEBI:15378"/>
        <dbReference type="ChEBI" id="CHEBI:17268"/>
    </reaction>
</comment>
<feature type="transmembrane region" description="Helical" evidence="10">
    <location>
        <begin position="447"/>
        <end position="470"/>
    </location>
</feature>
<evidence type="ECO:0000256" key="8">
    <source>
        <dbReference type="RuleBase" id="RU003346"/>
    </source>
</evidence>
<evidence type="ECO:0000313" key="13">
    <source>
        <dbReference type="Proteomes" id="UP000812966"/>
    </source>
</evidence>
<dbReference type="AlphaFoldDB" id="A0A8K0JGG6"/>
<proteinExistence type="inferred from homology"/>
<dbReference type="InterPro" id="IPR005829">
    <property type="entry name" value="Sugar_transporter_CS"/>
</dbReference>
<evidence type="ECO:0000256" key="5">
    <source>
        <dbReference type="ARBA" id="ARBA00022989"/>
    </source>
</evidence>
<dbReference type="SUPFAM" id="SSF103473">
    <property type="entry name" value="MFS general substrate transporter"/>
    <property type="match status" value="1"/>
</dbReference>
<dbReference type="Proteomes" id="UP000812966">
    <property type="component" value="Unassembled WGS sequence"/>
</dbReference>
<dbReference type="EMBL" id="JABELV010000148">
    <property type="protein sequence ID" value="KAG7529479.1"/>
    <property type="molecule type" value="Genomic_DNA"/>
</dbReference>
<evidence type="ECO:0000256" key="2">
    <source>
        <dbReference type="ARBA" id="ARBA00010992"/>
    </source>
</evidence>
<evidence type="ECO:0000256" key="6">
    <source>
        <dbReference type="ARBA" id="ARBA00023136"/>
    </source>
</evidence>
<evidence type="ECO:0000256" key="10">
    <source>
        <dbReference type="SAM" id="Phobius"/>
    </source>
</evidence>
<evidence type="ECO:0000256" key="3">
    <source>
        <dbReference type="ARBA" id="ARBA00022448"/>
    </source>
</evidence>
<dbReference type="NCBIfam" id="TIGR00879">
    <property type="entry name" value="SP"/>
    <property type="match status" value="1"/>
</dbReference>
<feature type="domain" description="Major facilitator superfamily (MFS) profile" evidence="11">
    <location>
        <begin position="61"/>
        <end position="504"/>
    </location>
</feature>
<protein>
    <recommendedName>
        <fullName evidence="11">Major facilitator superfamily (MFS) profile domain-containing protein</fullName>
    </recommendedName>
</protein>
<dbReference type="PROSITE" id="PS00217">
    <property type="entry name" value="SUGAR_TRANSPORT_2"/>
    <property type="match status" value="1"/>
</dbReference>
<comment type="similarity">
    <text evidence="2 8">Belongs to the major facilitator superfamily. Sugar transporter (TC 2.A.1.1) family.</text>
</comment>
<gene>
    <name evidence="12" type="ORF">FFLO_05621</name>
</gene>
<accession>A0A8K0JGG6</accession>
<feature type="region of interest" description="Disordered" evidence="9">
    <location>
        <begin position="1"/>
        <end position="20"/>
    </location>
</feature>
<dbReference type="InterPro" id="IPR003663">
    <property type="entry name" value="Sugar/inositol_transpt"/>
</dbReference>
<evidence type="ECO:0000313" key="12">
    <source>
        <dbReference type="EMBL" id="KAG7529479.1"/>
    </source>
</evidence>
<feature type="transmembrane region" description="Helical" evidence="10">
    <location>
        <begin position="196"/>
        <end position="215"/>
    </location>
</feature>
<dbReference type="Pfam" id="PF00083">
    <property type="entry name" value="Sugar_tr"/>
    <property type="match status" value="1"/>
</dbReference>
<feature type="transmembrane region" description="Helical" evidence="10">
    <location>
        <begin position="482"/>
        <end position="498"/>
    </location>
</feature>
<keyword evidence="13" id="KW-1185">Reference proteome</keyword>
<dbReference type="InterPro" id="IPR005828">
    <property type="entry name" value="MFS_sugar_transport-like"/>
</dbReference>
<evidence type="ECO:0000256" key="9">
    <source>
        <dbReference type="SAM" id="MobiDB-lite"/>
    </source>
</evidence>
<keyword evidence="3 8" id="KW-0813">Transport</keyword>
<feature type="transmembrane region" description="Helical" evidence="10">
    <location>
        <begin position="355"/>
        <end position="374"/>
    </location>
</feature>
<sequence>MAFGLNTKSDPSEGVIRNETGTVGNPADYAHLVKDAATADAAEHTMSVRQAFKIHKKAVFWSMALSAALIMEGYDVVIIGSFYGHPSFLRRFGETAEDGTRYIPAQWQSALSNGSSAGGIIGLMINGWAAERFGPKQVYLAGMVAMVGAIFITFFANSLGMLVAGEVICGLPWGVFQTLTTAYAAEVCPIQLRGYLSSYVNFCWGVGILISSGVAKATITDLSDMGWKLPFALQWIWPVPLFIMACFVPQSPWWLVRQGRYQDAERSVARLTDAEHYSELEVKQSVAMMIHTTEMEKQTTAGASYVDCFRGVDRRRSEIAMMVFAGQLLSGQNLIGQGVQFLQRAGIDTEASFSVNMGLNSMFCIGTICSWFLLSKFGRRTLYISGFVCMDIVLLIIGGLAFKDTSGTAWASGILLICLNLIYNSTLGPVCYTLISEVGSTRLRQKTVVLARISYQIMNIICGIIVPRMLSPDAWNLRSKSAFVFVGTCTLTLIYMILRLPETRHRSYGELDILFENRVPAWRFSKTKVDQFNLEHHQEELDHSDKQDLKGDAEHAEYPALR</sequence>
<organism evidence="12 13">
    <name type="scientific">Filobasidium floriforme</name>
    <dbReference type="NCBI Taxonomy" id="5210"/>
    <lineage>
        <taxon>Eukaryota</taxon>
        <taxon>Fungi</taxon>
        <taxon>Dikarya</taxon>
        <taxon>Basidiomycota</taxon>
        <taxon>Agaricomycotina</taxon>
        <taxon>Tremellomycetes</taxon>
        <taxon>Filobasidiales</taxon>
        <taxon>Filobasidiaceae</taxon>
        <taxon>Filobasidium</taxon>
    </lineage>
</organism>
<dbReference type="GO" id="GO:0005351">
    <property type="term" value="F:carbohydrate:proton symporter activity"/>
    <property type="evidence" value="ECO:0007669"/>
    <property type="project" value="TreeGrafter"/>
</dbReference>
<feature type="transmembrane region" description="Helical" evidence="10">
    <location>
        <begin position="59"/>
        <end position="85"/>
    </location>
</feature>
<keyword evidence="5 10" id="KW-1133">Transmembrane helix</keyword>
<dbReference type="Gene3D" id="1.20.1250.20">
    <property type="entry name" value="MFS general substrate transporter like domains"/>
    <property type="match status" value="1"/>
</dbReference>
<keyword evidence="4 10" id="KW-0812">Transmembrane</keyword>